<dbReference type="RefSeq" id="WP_197001929.1">
    <property type="nucleotide sequence ID" value="NZ_BONS01000023.1"/>
</dbReference>
<accession>A0A8J7G7X2</accession>
<evidence type="ECO:0000313" key="2">
    <source>
        <dbReference type="Proteomes" id="UP000622552"/>
    </source>
</evidence>
<dbReference type="Pfam" id="PF16868">
    <property type="entry name" value="NMT1_3"/>
    <property type="match status" value="1"/>
</dbReference>
<comment type="caution">
    <text evidence="1">The sequence shown here is derived from an EMBL/GenBank/DDBJ whole genome shotgun (WGS) entry which is preliminary data.</text>
</comment>
<keyword evidence="1" id="KW-0675">Receptor</keyword>
<dbReference type="SUPFAM" id="SSF53850">
    <property type="entry name" value="Periplasmic binding protein-like II"/>
    <property type="match status" value="1"/>
</dbReference>
<gene>
    <name evidence="1" type="ORF">IW245_000929</name>
</gene>
<name>A0A8J7G7X2_9ACTN</name>
<dbReference type="InterPro" id="IPR011852">
    <property type="entry name" value="TRAP_TAXI"/>
</dbReference>
<dbReference type="EMBL" id="JADOUF010000001">
    <property type="protein sequence ID" value="MBG6134735.1"/>
    <property type="molecule type" value="Genomic_DNA"/>
</dbReference>
<dbReference type="PANTHER" id="PTHR42941:SF1">
    <property type="entry name" value="SLL1037 PROTEIN"/>
    <property type="match status" value="1"/>
</dbReference>
<dbReference type="AlphaFoldDB" id="A0A8J7G7X2"/>
<dbReference type="NCBIfam" id="TIGR02122">
    <property type="entry name" value="TRAP_TAXI"/>
    <property type="match status" value="1"/>
</dbReference>
<organism evidence="1 2">
    <name type="scientific">Longispora fulva</name>
    <dbReference type="NCBI Taxonomy" id="619741"/>
    <lineage>
        <taxon>Bacteria</taxon>
        <taxon>Bacillati</taxon>
        <taxon>Actinomycetota</taxon>
        <taxon>Actinomycetes</taxon>
        <taxon>Micromonosporales</taxon>
        <taxon>Micromonosporaceae</taxon>
        <taxon>Longispora</taxon>
    </lineage>
</organism>
<evidence type="ECO:0000313" key="1">
    <source>
        <dbReference type="EMBL" id="MBG6134735.1"/>
    </source>
</evidence>
<dbReference type="Proteomes" id="UP000622552">
    <property type="component" value="Unassembled WGS sequence"/>
</dbReference>
<reference evidence="1" key="1">
    <citation type="submission" date="2020-11" db="EMBL/GenBank/DDBJ databases">
        <title>Sequencing the genomes of 1000 actinobacteria strains.</title>
        <authorList>
            <person name="Klenk H.-P."/>
        </authorList>
    </citation>
    <scope>NUCLEOTIDE SEQUENCE</scope>
    <source>
        <strain evidence="1">DSM 45356</strain>
    </source>
</reference>
<protein>
    <submittedName>
        <fullName evidence="1">TRAP transporter TAXI family solute receptor</fullName>
    </submittedName>
</protein>
<proteinExistence type="predicted"/>
<sequence length="315" mass="32332">MVTRRQLVGSGLLVAGLAALGVGTAVLRRHPVTGPPELRIATGPPGAVFREVGSALAEVLGEVLPGTRVRTIPTGASVDNLALLASGDTDLALASLDATVAGLPAAEPGRIAAVARLYDSWVQLLVARDSPVTSLRDLAGRRVAAGADGSGTRFTTGRLLDLAGVRAELVTANQDEAVAALAAGTVDALFTLTGVPTPAVTRLARMSAVRLVPLGEFVAALNNRFGELYTPATLPSSAYPGVGAAETMTTPNLLLAQAGLADDLVELIAATLFARRDRIARGHPEANRINTRTGIATGPIPLHPGAVRYFRSVKA</sequence>
<dbReference type="Gene3D" id="3.40.190.10">
    <property type="entry name" value="Periplasmic binding protein-like II"/>
    <property type="match status" value="2"/>
</dbReference>
<dbReference type="PANTHER" id="PTHR42941">
    <property type="entry name" value="SLL1037 PROTEIN"/>
    <property type="match status" value="1"/>
</dbReference>
<keyword evidence="2" id="KW-1185">Reference proteome</keyword>